<keyword evidence="2 5" id="KW-0812">Transmembrane</keyword>
<evidence type="ECO:0000259" key="7">
    <source>
        <dbReference type="Pfam" id="PF00361"/>
    </source>
</evidence>
<feature type="transmembrane region" description="Helical" evidence="6">
    <location>
        <begin position="124"/>
        <end position="142"/>
    </location>
</feature>
<feature type="transmembrane region" description="Helical" evidence="6">
    <location>
        <begin position="91"/>
        <end position="112"/>
    </location>
</feature>
<evidence type="ECO:0000313" key="9">
    <source>
        <dbReference type="EMBL" id="OOZ35844.1"/>
    </source>
</evidence>
<dbReference type="PRINTS" id="PR01434">
    <property type="entry name" value="NADHDHGNASE5"/>
</dbReference>
<feature type="transmembrane region" description="Helical" evidence="6">
    <location>
        <begin position="6"/>
        <end position="28"/>
    </location>
</feature>
<dbReference type="RefSeq" id="WP_078487885.1">
    <property type="nucleotide sequence ID" value="NZ_MPRJ01000072.1"/>
</dbReference>
<dbReference type="PANTHER" id="PTHR42829">
    <property type="entry name" value="NADH-UBIQUINONE OXIDOREDUCTASE CHAIN 5"/>
    <property type="match status" value="1"/>
</dbReference>
<dbReference type="GO" id="GO:0003954">
    <property type="term" value="F:NADH dehydrogenase activity"/>
    <property type="evidence" value="ECO:0007669"/>
    <property type="project" value="TreeGrafter"/>
</dbReference>
<evidence type="ECO:0000256" key="1">
    <source>
        <dbReference type="ARBA" id="ARBA00004127"/>
    </source>
</evidence>
<evidence type="ECO:0000256" key="6">
    <source>
        <dbReference type="SAM" id="Phobius"/>
    </source>
</evidence>
<keyword evidence="3 6" id="KW-1133">Transmembrane helix</keyword>
<reference evidence="9 10" key="1">
    <citation type="submission" date="2016-11" db="EMBL/GenBank/DDBJ databases">
        <title>Mixed transmission modes and dynamic genome evolution in an obligate animal-bacterial symbiosis.</title>
        <authorList>
            <person name="Russell S.L."/>
            <person name="Corbett-Detig R.B."/>
            <person name="Cavanaugh C.M."/>
        </authorList>
    </citation>
    <scope>NUCLEOTIDE SEQUENCE [LARGE SCALE GENOMIC DNA]</scope>
    <source>
        <strain evidence="9">Se-Cadez</strain>
    </source>
</reference>
<feature type="transmembrane region" description="Helical" evidence="6">
    <location>
        <begin position="187"/>
        <end position="208"/>
    </location>
</feature>
<sequence length="521" mass="57364">MVLNQFVWLVPLLPLLAAAWIGAGYVAGWNRGESGERQTALVASGATLLSLLFILALDILAMLNGAPGQLDFGTWLASGDYRVQLSFSLDALGLSMATLVVFLCFISLRFSVNYLHREAGFQRFFMVMSLFTAAMLLIVTAGNAVLTFVGWELAGVSSYLLIAYAYDRPTATANATRAFVTNRIGDAGFILGIYLSFTWLGSVEWPMLNHGVDSIETLSVGLLAFGFLIAAAAKSALVPFSTWISRALEGPTSSSAVFYGAVMVHAGVYLVIRMAPVFEHNPMLMMALAALGVLTALYGFLGGLVQTDVKSALMFAVTTQIGLMFLWCGLGWSEFAAWHLATHALWRGYQFLSAPAHMHMMMRPNRPLRGWLARQRWLYTAALQRFWLDHLADSLLVKPSKQMSKDMQNFDERIVNRFIGLPGSASAVSSLAQWESRHRGDTRVEGDTGDIGHGRGFMGRAMERLASLFGWFEEHLILRGGSEGLLAVIQHLGKYVQHIENLLVQPRYLLLMIMATFVVIL</sequence>
<dbReference type="InterPro" id="IPR001750">
    <property type="entry name" value="ND/Mrp_TM"/>
</dbReference>
<organism evidence="9 10">
    <name type="scientific">Solemya velesiana gill symbiont</name>
    <dbReference type="NCBI Taxonomy" id="1918948"/>
    <lineage>
        <taxon>Bacteria</taxon>
        <taxon>Pseudomonadati</taxon>
        <taxon>Pseudomonadota</taxon>
        <taxon>Gammaproteobacteria</taxon>
        <taxon>sulfur-oxidizing symbionts</taxon>
    </lineage>
</organism>
<dbReference type="GO" id="GO:0008137">
    <property type="term" value="F:NADH dehydrogenase (ubiquinone) activity"/>
    <property type="evidence" value="ECO:0007669"/>
    <property type="project" value="InterPro"/>
</dbReference>
<dbReference type="Pfam" id="PF00662">
    <property type="entry name" value="Proton_antipo_N"/>
    <property type="match status" value="1"/>
</dbReference>
<evidence type="ECO:0000256" key="3">
    <source>
        <dbReference type="ARBA" id="ARBA00022989"/>
    </source>
</evidence>
<dbReference type="AlphaFoldDB" id="A0A1T2KSK7"/>
<feature type="transmembrane region" description="Helical" evidence="6">
    <location>
        <begin position="284"/>
        <end position="305"/>
    </location>
</feature>
<proteinExistence type="predicted"/>
<evidence type="ECO:0000259" key="8">
    <source>
        <dbReference type="Pfam" id="PF00662"/>
    </source>
</evidence>
<feature type="domain" description="NADH:quinone oxidoreductase/Mrp antiporter transmembrane" evidence="7">
    <location>
        <begin position="141"/>
        <end position="362"/>
    </location>
</feature>
<keyword evidence="4 6" id="KW-0472">Membrane</keyword>
<dbReference type="OrthoDB" id="9768329at2"/>
<evidence type="ECO:0000313" key="10">
    <source>
        <dbReference type="Proteomes" id="UP000190896"/>
    </source>
</evidence>
<dbReference type="InterPro" id="IPR003945">
    <property type="entry name" value="NU5C-like"/>
</dbReference>
<feature type="transmembrane region" description="Helical" evidence="6">
    <location>
        <begin position="220"/>
        <end position="244"/>
    </location>
</feature>
<evidence type="ECO:0000256" key="4">
    <source>
        <dbReference type="ARBA" id="ARBA00023136"/>
    </source>
</evidence>
<dbReference type="EMBL" id="MPRJ01000072">
    <property type="protein sequence ID" value="OOZ35844.1"/>
    <property type="molecule type" value="Genomic_DNA"/>
</dbReference>
<protein>
    <recommendedName>
        <fullName evidence="11">NADH-quinone oxidoreductase subunit L</fullName>
    </recommendedName>
</protein>
<feature type="transmembrane region" description="Helical" evidence="6">
    <location>
        <begin position="40"/>
        <end position="63"/>
    </location>
</feature>
<comment type="caution">
    <text evidence="9">The sequence shown here is derived from an EMBL/GenBank/DDBJ whole genome shotgun (WGS) entry which is preliminary data.</text>
</comment>
<keyword evidence="10" id="KW-1185">Reference proteome</keyword>
<evidence type="ECO:0008006" key="11">
    <source>
        <dbReference type="Google" id="ProtNLM"/>
    </source>
</evidence>
<feature type="transmembrane region" description="Helical" evidence="6">
    <location>
        <begin position="312"/>
        <end position="332"/>
    </location>
</feature>
<dbReference type="GO" id="GO:0042773">
    <property type="term" value="P:ATP synthesis coupled electron transport"/>
    <property type="evidence" value="ECO:0007669"/>
    <property type="project" value="InterPro"/>
</dbReference>
<dbReference type="GO" id="GO:0012505">
    <property type="term" value="C:endomembrane system"/>
    <property type="evidence" value="ECO:0007669"/>
    <property type="project" value="UniProtKB-SubCell"/>
</dbReference>
<dbReference type="Pfam" id="PF00361">
    <property type="entry name" value="Proton_antipo_M"/>
    <property type="match status" value="1"/>
</dbReference>
<name>A0A1T2KSK7_9GAMM</name>
<comment type="subcellular location">
    <subcellularLocation>
        <location evidence="1">Endomembrane system</location>
        <topology evidence="1">Multi-pass membrane protein</topology>
    </subcellularLocation>
    <subcellularLocation>
        <location evidence="5">Membrane</location>
        <topology evidence="5">Multi-pass membrane protein</topology>
    </subcellularLocation>
</comment>
<dbReference type="GO" id="GO:0015990">
    <property type="term" value="P:electron transport coupled proton transport"/>
    <property type="evidence" value="ECO:0007669"/>
    <property type="project" value="TreeGrafter"/>
</dbReference>
<feature type="domain" description="NADH-Ubiquinone oxidoreductase (complex I) chain 5 N-terminal" evidence="8">
    <location>
        <begin position="75"/>
        <end position="125"/>
    </location>
</feature>
<gene>
    <name evidence="9" type="ORF">BOW51_10075</name>
</gene>
<feature type="transmembrane region" description="Helical" evidence="6">
    <location>
        <begin position="256"/>
        <end position="278"/>
    </location>
</feature>
<accession>A0A1T2KSK7</accession>
<evidence type="ECO:0000256" key="2">
    <source>
        <dbReference type="ARBA" id="ARBA00022692"/>
    </source>
</evidence>
<dbReference type="PANTHER" id="PTHR42829:SF2">
    <property type="entry name" value="NADH-UBIQUINONE OXIDOREDUCTASE CHAIN 5"/>
    <property type="match status" value="1"/>
</dbReference>
<dbReference type="InterPro" id="IPR001516">
    <property type="entry name" value="Proton_antipo_N"/>
</dbReference>
<evidence type="ECO:0000256" key="5">
    <source>
        <dbReference type="RuleBase" id="RU000320"/>
    </source>
</evidence>
<dbReference type="Proteomes" id="UP000190896">
    <property type="component" value="Unassembled WGS sequence"/>
</dbReference>
<feature type="transmembrane region" description="Helical" evidence="6">
    <location>
        <begin position="148"/>
        <end position="166"/>
    </location>
</feature>
<dbReference type="GO" id="GO:0016020">
    <property type="term" value="C:membrane"/>
    <property type="evidence" value="ECO:0007669"/>
    <property type="project" value="UniProtKB-SubCell"/>
</dbReference>